<dbReference type="AlphaFoldDB" id="A0A1L8R7Q4"/>
<evidence type="ECO:0000256" key="1">
    <source>
        <dbReference type="PROSITE-ProRule" id="PRU00285"/>
    </source>
</evidence>
<keyword evidence="7" id="KW-1185">Reference proteome</keyword>
<evidence type="ECO:0000313" key="6">
    <source>
        <dbReference type="Proteomes" id="UP000182835"/>
    </source>
</evidence>
<sequence length="135" mass="15609">MADLFPRSFSDGEEMIGRLMNNFWQDRSLATDIKEFDSYYEVKADLPGISKEDIKVTYANDTLTIRAKHTANNEEKDDDGHYLRRERTSSTYERSFAMKDIDEENIKAAFDNGVLTLELPKKVVKEIHGKDIPIE</sequence>
<proteinExistence type="inferred from homology"/>
<dbReference type="PANTHER" id="PTHR11527">
    <property type="entry name" value="HEAT-SHOCK PROTEIN 20 FAMILY MEMBER"/>
    <property type="match status" value="1"/>
</dbReference>
<dbReference type="InterPro" id="IPR008978">
    <property type="entry name" value="HSP20-like_chaperone"/>
</dbReference>
<comment type="similarity">
    <text evidence="1 2">Belongs to the small heat shock protein (HSP20) family.</text>
</comment>
<gene>
    <name evidence="5" type="ORF">AKL21_03435</name>
    <name evidence="4" type="ORF">RU96_GL002094</name>
</gene>
<dbReference type="EMBL" id="JXKG01000005">
    <property type="protein sequence ID" value="OJG15789.1"/>
    <property type="molecule type" value="Genomic_DNA"/>
</dbReference>
<dbReference type="STRING" id="317010.RU96_GL002094"/>
<name>A0A1L8R7Q4_9ENTE</name>
<evidence type="ECO:0000313" key="7">
    <source>
        <dbReference type="Proteomes" id="UP000216797"/>
    </source>
</evidence>
<dbReference type="EMBL" id="LHUG01000003">
    <property type="protein sequence ID" value="PAB01520.1"/>
    <property type="molecule type" value="Genomic_DNA"/>
</dbReference>
<dbReference type="RefSeq" id="WP_071864444.1">
    <property type="nucleotide sequence ID" value="NZ_JBHLVQ010000007.1"/>
</dbReference>
<dbReference type="Pfam" id="PF00011">
    <property type="entry name" value="HSP20"/>
    <property type="match status" value="1"/>
</dbReference>
<evidence type="ECO:0000313" key="4">
    <source>
        <dbReference type="EMBL" id="OJG15789.1"/>
    </source>
</evidence>
<reference evidence="5 7" key="2">
    <citation type="submission" date="2015-08" db="EMBL/GenBank/DDBJ databases">
        <title>Enterococcus genome sequence.</title>
        <authorList>
            <person name="Acedo J.Z."/>
            <person name="Vederas J.C."/>
        </authorList>
    </citation>
    <scope>NUCLEOTIDE SEQUENCE [LARGE SCALE GENOMIC DNA]</scope>
    <source>
        <strain evidence="5 7">49</strain>
    </source>
</reference>
<accession>A0A1L8R7Q4</accession>
<dbReference type="Proteomes" id="UP000216797">
    <property type="component" value="Unassembled WGS sequence"/>
</dbReference>
<dbReference type="OrthoDB" id="9811615at2"/>
<comment type="caution">
    <text evidence="4">The sequence shown here is derived from an EMBL/GenBank/DDBJ whole genome shotgun (WGS) entry which is preliminary data.</text>
</comment>
<dbReference type="PROSITE" id="PS01031">
    <property type="entry name" value="SHSP"/>
    <property type="match status" value="1"/>
</dbReference>
<feature type="domain" description="SHSP" evidence="3">
    <location>
        <begin position="22"/>
        <end position="135"/>
    </location>
</feature>
<evidence type="ECO:0000259" key="3">
    <source>
        <dbReference type="PROSITE" id="PS01031"/>
    </source>
</evidence>
<dbReference type="SUPFAM" id="SSF49764">
    <property type="entry name" value="HSP20-like chaperones"/>
    <property type="match status" value="1"/>
</dbReference>
<organism evidence="4 6">
    <name type="scientific">Enterococcus canintestini</name>
    <dbReference type="NCBI Taxonomy" id="317010"/>
    <lineage>
        <taxon>Bacteria</taxon>
        <taxon>Bacillati</taxon>
        <taxon>Bacillota</taxon>
        <taxon>Bacilli</taxon>
        <taxon>Lactobacillales</taxon>
        <taxon>Enterococcaceae</taxon>
        <taxon>Enterococcus</taxon>
    </lineage>
</organism>
<dbReference type="Gene3D" id="2.60.40.790">
    <property type="match status" value="1"/>
</dbReference>
<reference evidence="4 6" key="1">
    <citation type="submission" date="2014-12" db="EMBL/GenBank/DDBJ databases">
        <title>Draft genome sequences of 29 type strains of Enterococci.</title>
        <authorList>
            <person name="Zhong Z."/>
            <person name="Sun Z."/>
            <person name="Liu W."/>
            <person name="Zhang W."/>
            <person name="Zhang H."/>
        </authorList>
    </citation>
    <scope>NUCLEOTIDE SEQUENCE [LARGE SCALE GENOMIC DNA]</scope>
    <source>
        <strain evidence="4 6">DSM 21207</strain>
    </source>
</reference>
<dbReference type="Proteomes" id="UP000182835">
    <property type="component" value="Unassembled WGS sequence"/>
</dbReference>
<dbReference type="CDD" id="cd06471">
    <property type="entry name" value="ACD_LpsHSP_like"/>
    <property type="match status" value="1"/>
</dbReference>
<evidence type="ECO:0000256" key="2">
    <source>
        <dbReference type="RuleBase" id="RU003616"/>
    </source>
</evidence>
<dbReference type="InterPro" id="IPR002068">
    <property type="entry name" value="A-crystallin/Hsp20_dom"/>
</dbReference>
<protein>
    <submittedName>
        <fullName evidence="5">Molecular chaperone</fullName>
    </submittedName>
</protein>
<evidence type="ECO:0000313" key="5">
    <source>
        <dbReference type="EMBL" id="PAB01520.1"/>
    </source>
</evidence>
<dbReference type="InterPro" id="IPR031107">
    <property type="entry name" value="Small_HSP"/>
</dbReference>